<dbReference type="AlphaFoldDB" id="A0A0D7A3A4"/>
<name>A0A0D7A3A4_9AGAR</name>
<dbReference type="GO" id="GO:0005634">
    <property type="term" value="C:nucleus"/>
    <property type="evidence" value="ECO:0007669"/>
    <property type="project" value="UniProtKB-SubCell"/>
</dbReference>
<dbReference type="PROSITE" id="PS50157">
    <property type="entry name" value="ZINC_FINGER_C2H2_2"/>
    <property type="match status" value="2"/>
</dbReference>
<reference evidence="11 12" key="1">
    <citation type="journal article" date="2015" name="Fungal Genet. Biol.">
        <title>Evolution of novel wood decay mechanisms in Agaricales revealed by the genome sequences of Fistulina hepatica and Cylindrobasidium torrendii.</title>
        <authorList>
            <person name="Floudas D."/>
            <person name="Held B.W."/>
            <person name="Riley R."/>
            <person name="Nagy L.G."/>
            <person name="Koehler G."/>
            <person name="Ransdell A.S."/>
            <person name="Younus H."/>
            <person name="Chow J."/>
            <person name="Chiniquy J."/>
            <person name="Lipzen A."/>
            <person name="Tritt A."/>
            <person name="Sun H."/>
            <person name="Haridas S."/>
            <person name="LaButti K."/>
            <person name="Ohm R.A."/>
            <person name="Kues U."/>
            <person name="Blanchette R.A."/>
            <person name="Grigoriev I.V."/>
            <person name="Minto R.E."/>
            <person name="Hibbett D.S."/>
        </authorList>
    </citation>
    <scope>NUCLEOTIDE SEQUENCE [LARGE SCALE GENOMIC DNA]</scope>
    <source>
        <strain evidence="11 12">ATCC 64428</strain>
    </source>
</reference>
<keyword evidence="2" id="KW-0479">Metal-binding</keyword>
<feature type="domain" description="C2H2-type" evidence="10">
    <location>
        <begin position="42"/>
        <end position="66"/>
    </location>
</feature>
<dbReference type="InterPro" id="IPR036236">
    <property type="entry name" value="Znf_C2H2_sf"/>
</dbReference>
<evidence type="ECO:0000256" key="8">
    <source>
        <dbReference type="ARBA" id="ARBA00023242"/>
    </source>
</evidence>
<dbReference type="InterPro" id="IPR013087">
    <property type="entry name" value="Znf_C2H2_type"/>
</dbReference>
<evidence type="ECO:0000256" key="5">
    <source>
        <dbReference type="ARBA" id="ARBA00022833"/>
    </source>
</evidence>
<evidence type="ECO:0000256" key="3">
    <source>
        <dbReference type="ARBA" id="ARBA00022737"/>
    </source>
</evidence>
<keyword evidence="12" id="KW-1185">Reference proteome</keyword>
<dbReference type="FunFam" id="3.30.160.60:FF:000072">
    <property type="entry name" value="zinc finger protein 143 isoform X1"/>
    <property type="match status" value="1"/>
</dbReference>
<evidence type="ECO:0000259" key="10">
    <source>
        <dbReference type="PROSITE" id="PS50157"/>
    </source>
</evidence>
<evidence type="ECO:0000256" key="4">
    <source>
        <dbReference type="ARBA" id="ARBA00022771"/>
    </source>
</evidence>
<feature type="domain" description="C2H2-type" evidence="10">
    <location>
        <begin position="12"/>
        <end position="41"/>
    </location>
</feature>
<proteinExistence type="predicted"/>
<dbReference type="EMBL" id="KN882064">
    <property type="protein sequence ID" value="KIY44844.1"/>
    <property type="molecule type" value="Genomic_DNA"/>
</dbReference>
<dbReference type="OrthoDB" id="654211at2759"/>
<evidence type="ECO:0000256" key="7">
    <source>
        <dbReference type="ARBA" id="ARBA00023163"/>
    </source>
</evidence>
<dbReference type="GO" id="GO:1990526">
    <property type="term" value="C:Ste12p-Dig1p-Dig2p complex"/>
    <property type="evidence" value="ECO:0007669"/>
    <property type="project" value="TreeGrafter"/>
</dbReference>
<evidence type="ECO:0000256" key="2">
    <source>
        <dbReference type="ARBA" id="ARBA00022723"/>
    </source>
</evidence>
<dbReference type="PANTHER" id="PTHR47427">
    <property type="entry name" value="PROTEIN STE12"/>
    <property type="match status" value="1"/>
</dbReference>
<evidence type="ECO:0000313" key="11">
    <source>
        <dbReference type="EMBL" id="KIY44844.1"/>
    </source>
</evidence>
<evidence type="ECO:0000256" key="1">
    <source>
        <dbReference type="ARBA" id="ARBA00004123"/>
    </source>
</evidence>
<accession>A0A0D7A3A4</accession>
<dbReference type="GO" id="GO:0000978">
    <property type="term" value="F:RNA polymerase II cis-regulatory region sequence-specific DNA binding"/>
    <property type="evidence" value="ECO:0007669"/>
    <property type="project" value="UniProtKB-ARBA"/>
</dbReference>
<dbReference type="SUPFAM" id="SSF57667">
    <property type="entry name" value="beta-beta-alpha zinc fingers"/>
    <property type="match status" value="1"/>
</dbReference>
<dbReference type="FunFam" id="3.30.160.60:FF:002770">
    <property type="entry name" value="ZNF256 isoform 1"/>
    <property type="match status" value="1"/>
</dbReference>
<keyword evidence="7" id="KW-0804">Transcription</keyword>
<keyword evidence="6" id="KW-0805">Transcription regulation</keyword>
<dbReference type="SMART" id="SM00355">
    <property type="entry name" value="ZnF_C2H2"/>
    <property type="match status" value="2"/>
</dbReference>
<dbReference type="PANTHER" id="PTHR47427:SF1">
    <property type="entry name" value="PROTEIN STE12"/>
    <property type="match status" value="1"/>
</dbReference>
<dbReference type="GO" id="GO:0000981">
    <property type="term" value="F:DNA-binding transcription factor activity, RNA polymerase II-specific"/>
    <property type="evidence" value="ECO:0007669"/>
    <property type="project" value="UniProtKB-ARBA"/>
</dbReference>
<keyword evidence="3" id="KW-0677">Repeat</keyword>
<dbReference type="Proteomes" id="UP000054144">
    <property type="component" value="Unassembled WGS sequence"/>
</dbReference>
<evidence type="ECO:0000256" key="6">
    <source>
        <dbReference type="ARBA" id="ARBA00023015"/>
    </source>
</evidence>
<evidence type="ECO:0000256" key="9">
    <source>
        <dbReference type="PROSITE-ProRule" id="PRU00042"/>
    </source>
</evidence>
<organism evidence="11 12">
    <name type="scientific">Fistulina hepatica ATCC 64428</name>
    <dbReference type="NCBI Taxonomy" id="1128425"/>
    <lineage>
        <taxon>Eukaryota</taxon>
        <taxon>Fungi</taxon>
        <taxon>Dikarya</taxon>
        <taxon>Basidiomycota</taxon>
        <taxon>Agaricomycotina</taxon>
        <taxon>Agaricomycetes</taxon>
        <taxon>Agaricomycetidae</taxon>
        <taxon>Agaricales</taxon>
        <taxon>Fistulinaceae</taxon>
        <taxon>Fistulina</taxon>
    </lineage>
</organism>
<dbReference type="Pfam" id="PF00096">
    <property type="entry name" value="zf-C2H2"/>
    <property type="match status" value="2"/>
</dbReference>
<comment type="subcellular location">
    <subcellularLocation>
        <location evidence="1">Nucleus</location>
    </subcellularLocation>
</comment>
<evidence type="ECO:0000313" key="12">
    <source>
        <dbReference type="Proteomes" id="UP000054144"/>
    </source>
</evidence>
<dbReference type="PROSITE" id="PS00028">
    <property type="entry name" value="ZINC_FINGER_C2H2_1"/>
    <property type="match status" value="2"/>
</dbReference>
<feature type="non-terminal residue" evidence="11">
    <location>
        <position position="66"/>
    </location>
</feature>
<keyword evidence="5" id="KW-0862">Zinc</keyword>
<keyword evidence="4 9" id="KW-0863">Zinc-finger</keyword>
<dbReference type="GO" id="GO:0008270">
    <property type="term" value="F:zinc ion binding"/>
    <property type="evidence" value="ECO:0007669"/>
    <property type="project" value="UniProtKB-KW"/>
</dbReference>
<gene>
    <name evidence="11" type="ORF">FISHEDRAFT_50597</name>
</gene>
<dbReference type="Gene3D" id="3.30.160.60">
    <property type="entry name" value="Classic Zinc Finger"/>
    <property type="match status" value="2"/>
</dbReference>
<sequence>MGAGPVDSKKVFMCPLFSCGRLFKRMEHLKRHLRTHTMERPFMCPICKKRFSRSDNLNQHLRTHMR</sequence>
<protein>
    <recommendedName>
        <fullName evidence="10">C2H2-type domain-containing protein</fullName>
    </recommendedName>
</protein>
<dbReference type="InterPro" id="IPR052127">
    <property type="entry name" value="STE12_transcription_factor"/>
</dbReference>
<dbReference type="GO" id="GO:1990527">
    <property type="term" value="C:Tec1p-Ste12p-Dig1p complex"/>
    <property type="evidence" value="ECO:0007669"/>
    <property type="project" value="TreeGrafter"/>
</dbReference>
<keyword evidence="8" id="KW-0539">Nucleus</keyword>